<sequence length="161" mass="16807">MAERSPSPVFLDTTVVSNFASTDGLGSLTTVLEPPVVVPTVRDEIERGERAGYEYLGVAVDALGESLPIREVPSEADDSDIRDHLDIGEAESILGVLAHGGAVATDDLAARRVAERRDLPVTGSIGLSCLVSNASRSTAKRLTSGSMGGANTEGTTRRSRA</sequence>
<protein>
    <recommendedName>
        <fullName evidence="4">Twitching motility protein PilT</fullName>
    </recommendedName>
</protein>
<dbReference type="AlphaFoldDB" id="A0A368N8Y6"/>
<organism evidence="2 3">
    <name type="scientific">Haloplanus salinus</name>
    <dbReference type="NCBI Taxonomy" id="1126245"/>
    <lineage>
        <taxon>Archaea</taxon>
        <taxon>Methanobacteriati</taxon>
        <taxon>Methanobacteriota</taxon>
        <taxon>Stenosarchaea group</taxon>
        <taxon>Halobacteria</taxon>
        <taxon>Halobacteriales</taxon>
        <taxon>Haloferacaceae</taxon>
        <taxon>Haloplanus</taxon>
    </lineage>
</organism>
<evidence type="ECO:0008006" key="4">
    <source>
        <dbReference type="Google" id="ProtNLM"/>
    </source>
</evidence>
<feature type="region of interest" description="Disordered" evidence="1">
    <location>
        <begin position="138"/>
        <end position="161"/>
    </location>
</feature>
<gene>
    <name evidence="2" type="ORF">DU504_06710</name>
</gene>
<accession>A0A368N8Y6</accession>
<proteinExistence type="predicted"/>
<dbReference type="Pfam" id="PF11848">
    <property type="entry name" value="DUF3368"/>
    <property type="match status" value="1"/>
</dbReference>
<evidence type="ECO:0000256" key="1">
    <source>
        <dbReference type="SAM" id="MobiDB-lite"/>
    </source>
</evidence>
<dbReference type="Proteomes" id="UP000252189">
    <property type="component" value="Unassembled WGS sequence"/>
</dbReference>
<dbReference type="InterPro" id="IPR021799">
    <property type="entry name" value="PIN-like_prokaryotic"/>
</dbReference>
<reference evidence="2 3" key="1">
    <citation type="submission" date="2018-07" db="EMBL/GenBank/DDBJ databases">
        <title>Genome sequences of Haloplanus salinus JCM 18368T.</title>
        <authorList>
            <person name="Kim Y.B."/>
            <person name="Roh S.W."/>
        </authorList>
    </citation>
    <scope>NUCLEOTIDE SEQUENCE [LARGE SCALE GENOMIC DNA]</scope>
    <source>
        <strain evidence="2 3">JCM 18368</strain>
    </source>
</reference>
<name>A0A368N8Y6_9EURY</name>
<dbReference type="EMBL" id="QPHM01000001">
    <property type="protein sequence ID" value="RCU47022.1"/>
    <property type="molecule type" value="Genomic_DNA"/>
</dbReference>
<comment type="caution">
    <text evidence="2">The sequence shown here is derived from an EMBL/GenBank/DDBJ whole genome shotgun (WGS) entry which is preliminary data.</text>
</comment>
<evidence type="ECO:0000313" key="3">
    <source>
        <dbReference type="Proteomes" id="UP000252189"/>
    </source>
</evidence>
<evidence type="ECO:0000313" key="2">
    <source>
        <dbReference type="EMBL" id="RCU47022.1"/>
    </source>
</evidence>
<keyword evidence="3" id="KW-1185">Reference proteome</keyword>